<dbReference type="Gene3D" id="3.40.50.10320">
    <property type="entry name" value="LmbE-like"/>
    <property type="match status" value="1"/>
</dbReference>
<dbReference type="GO" id="GO:0016811">
    <property type="term" value="F:hydrolase activity, acting on carbon-nitrogen (but not peptide) bonds, in linear amides"/>
    <property type="evidence" value="ECO:0007669"/>
    <property type="project" value="TreeGrafter"/>
</dbReference>
<organism evidence="1 2">
    <name type="scientific">Candidatus Propionivibrio dominans</name>
    <dbReference type="NCBI Taxonomy" id="2954373"/>
    <lineage>
        <taxon>Bacteria</taxon>
        <taxon>Pseudomonadati</taxon>
        <taxon>Pseudomonadota</taxon>
        <taxon>Betaproteobacteria</taxon>
        <taxon>Rhodocyclales</taxon>
        <taxon>Rhodocyclaceae</taxon>
        <taxon>Propionivibrio</taxon>
    </lineage>
</organism>
<dbReference type="EMBL" id="JADJNC010000004">
    <property type="protein sequence ID" value="MBK7422049.1"/>
    <property type="molecule type" value="Genomic_DNA"/>
</dbReference>
<reference evidence="1" key="1">
    <citation type="submission" date="2020-10" db="EMBL/GenBank/DDBJ databases">
        <title>Connecting structure to function with the recovery of over 1000 high-quality activated sludge metagenome-assembled genomes encoding full-length rRNA genes using long-read sequencing.</title>
        <authorList>
            <person name="Singleton C.M."/>
            <person name="Petriglieri F."/>
            <person name="Kristensen J.M."/>
            <person name="Kirkegaard R.H."/>
            <person name="Michaelsen T.Y."/>
            <person name="Andersen M.H."/>
            <person name="Karst S.M."/>
            <person name="Dueholm M.S."/>
            <person name="Nielsen P.H."/>
            <person name="Albertsen M."/>
        </authorList>
    </citation>
    <scope>NUCLEOTIDE SEQUENCE</scope>
    <source>
        <strain evidence="1">EsbW_18-Q3-R4-48_MAXAC.044</strain>
    </source>
</reference>
<dbReference type="InterPro" id="IPR003737">
    <property type="entry name" value="GlcNAc_PI_deacetylase-related"/>
</dbReference>
<protein>
    <submittedName>
        <fullName evidence="1">PIG-L family deacetylase</fullName>
    </submittedName>
</protein>
<comment type="caution">
    <text evidence="1">The sequence shown here is derived from an EMBL/GenBank/DDBJ whole genome shotgun (WGS) entry which is preliminary data.</text>
</comment>
<dbReference type="InterPro" id="IPR024078">
    <property type="entry name" value="LmbE-like_dom_sf"/>
</dbReference>
<dbReference type="SUPFAM" id="SSF102588">
    <property type="entry name" value="LmbE-like"/>
    <property type="match status" value="1"/>
</dbReference>
<sequence>MENRKVMILVAHADDEVLGAGGLIQKLIKTDWNVSIVILSDGQLTVRDVLQDNKIDSSRCCKTLGLPSEPIILDYPDQKFDGIPIANMAGSVLKLGIEPDLIITHVDTDLNLDHRIVCDIAKIVGRPKKKPVAILGCEIPNTTMWNGKQFEANFYVDITKEIDTKIEAFSQYVNELQEYPHPWSREGLRLLAQYHGMQSGFLYAEAFHVIRGVAGLMP</sequence>
<name>A0A9D7F4R5_9RHOO</name>
<dbReference type="Proteomes" id="UP000886602">
    <property type="component" value="Unassembled WGS sequence"/>
</dbReference>
<dbReference type="Pfam" id="PF02585">
    <property type="entry name" value="PIG-L"/>
    <property type="match status" value="1"/>
</dbReference>
<evidence type="ECO:0000313" key="2">
    <source>
        <dbReference type="Proteomes" id="UP000886602"/>
    </source>
</evidence>
<dbReference type="PANTHER" id="PTHR12993:SF11">
    <property type="entry name" value="N-ACETYLGLUCOSAMINYL-PHOSPHATIDYLINOSITOL DE-N-ACETYLASE"/>
    <property type="match status" value="1"/>
</dbReference>
<accession>A0A9D7F4R5</accession>
<proteinExistence type="predicted"/>
<dbReference type="AlphaFoldDB" id="A0A9D7F4R5"/>
<evidence type="ECO:0000313" key="1">
    <source>
        <dbReference type="EMBL" id="MBK7422049.1"/>
    </source>
</evidence>
<dbReference type="PANTHER" id="PTHR12993">
    <property type="entry name" value="N-ACETYLGLUCOSAMINYL-PHOSPHATIDYLINOSITOL DE-N-ACETYLASE-RELATED"/>
    <property type="match status" value="1"/>
</dbReference>
<gene>
    <name evidence="1" type="ORF">IPJ48_02530</name>
</gene>